<reference evidence="1 2" key="1">
    <citation type="submission" date="2023-01" db="EMBL/GenBank/DDBJ databases">
        <title>Analysis of 21 Apiospora genomes using comparative genomics revels a genus with tremendous synthesis potential of carbohydrate active enzymes and secondary metabolites.</title>
        <authorList>
            <person name="Sorensen T."/>
        </authorList>
    </citation>
    <scope>NUCLEOTIDE SEQUENCE [LARGE SCALE GENOMIC DNA]</scope>
    <source>
        <strain evidence="1 2">CBS 24483</strain>
    </source>
</reference>
<dbReference type="InterPro" id="IPR035979">
    <property type="entry name" value="RBD_domain_sf"/>
</dbReference>
<gene>
    <name evidence="1" type="ORF">PG986_004178</name>
</gene>
<dbReference type="EMBL" id="JAQQWE010000003">
    <property type="protein sequence ID" value="KAK7959324.1"/>
    <property type="molecule type" value="Genomic_DNA"/>
</dbReference>
<name>A0ABR1QLU8_9PEZI</name>
<evidence type="ECO:0008006" key="3">
    <source>
        <dbReference type="Google" id="ProtNLM"/>
    </source>
</evidence>
<dbReference type="GeneID" id="92073462"/>
<evidence type="ECO:0000313" key="2">
    <source>
        <dbReference type="Proteomes" id="UP001391051"/>
    </source>
</evidence>
<dbReference type="RefSeq" id="XP_066703027.1">
    <property type="nucleotide sequence ID" value="XM_066840400.1"/>
</dbReference>
<comment type="caution">
    <text evidence="1">The sequence shown here is derived from an EMBL/GenBank/DDBJ whole genome shotgun (WGS) entry which is preliminary data.</text>
</comment>
<accession>A0ABR1QLU8</accession>
<evidence type="ECO:0000313" key="1">
    <source>
        <dbReference type="EMBL" id="KAK7959324.1"/>
    </source>
</evidence>
<protein>
    <recommendedName>
        <fullName evidence="3">RRM domain-containing protein</fullName>
    </recommendedName>
</protein>
<dbReference type="SUPFAM" id="SSF54928">
    <property type="entry name" value="RNA-binding domain, RBD"/>
    <property type="match status" value="1"/>
</dbReference>
<keyword evidence="2" id="KW-1185">Reference proteome</keyword>
<proteinExistence type="predicted"/>
<sequence>MDNEADQDKQEQVVSLTQPSPAYEGNALHWRNVSADIADDENCSVFVTGLSPNIGYYDLMQQLRFGRIVQTHINAPSGYYHTAAAKIVFWDRASAERFMGAVRSRQFAFVGYRIRATWNRVKVAPQDPADVTSSRVIRVHGPHEIVNEEAICAFLWDHFYFDLEEILVIEKSTSSCTLEIRFGSFWFQSENAFRFLREEHPDRESITVAWAYDPCNFPEA</sequence>
<organism evidence="1 2">
    <name type="scientific">Apiospora aurea</name>
    <dbReference type="NCBI Taxonomy" id="335848"/>
    <lineage>
        <taxon>Eukaryota</taxon>
        <taxon>Fungi</taxon>
        <taxon>Dikarya</taxon>
        <taxon>Ascomycota</taxon>
        <taxon>Pezizomycotina</taxon>
        <taxon>Sordariomycetes</taxon>
        <taxon>Xylariomycetidae</taxon>
        <taxon>Amphisphaeriales</taxon>
        <taxon>Apiosporaceae</taxon>
        <taxon>Apiospora</taxon>
    </lineage>
</organism>
<dbReference type="Proteomes" id="UP001391051">
    <property type="component" value="Unassembled WGS sequence"/>
</dbReference>